<name>A0A2D4HM51_MICLE</name>
<reference evidence="2" key="2">
    <citation type="submission" date="2017-11" db="EMBL/GenBank/DDBJ databases">
        <title>Coralsnake Venomics: Analyses of Venom Gland Transcriptomes and Proteomes of Six Brazilian Taxa.</title>
        <authorList>
            <person name="Aird S.D."/>
            <person name="Jorge da Silva N."/>
            <person name="Qiu L."/>
            <person name="Villar-Briones A."/>
            <person name="Aparecida-Saddi V."/>
            <person name="Campos-Telles M.P."/>
            <person name="Grau M."/>
            <person name="Mikheyev A.S."/>
        </authorList>
    </citation>
    <scope>NUCLEOTIDE SEQUENCE</scope>
    <source>
        <tissue evidence="2">Venom_gland</tissue>
    </source>
</reference>
<protein>
    <submittedName>
        <fullName evidence="2">Uncharacterized protein</fullName>
    </submittedName>
</protein>
<accession>A0A2D4HM51</accession>
<organism evidence="2">
    <name type="scientific">Micrurus lemniscatus lemniscatus</name>
    <dbReference type="NCBI Taxonomy" id="129467"/>
    <lineage>
        <taxon>Eukaryota</taxon>
        <taxon>Metazoa</taxon>
        <taxon>Chordata</taxon>
        <taxon>Craniata</taxon>
        <taxon>Vertebrata</taxon>
        <taxon>Euteleostomi</taxon>
        <taxon>Lepidosauria</taxon>
        <taxon>Squamata</taxon>
        <taxon>Bifurcata</taxon>
        <taxon>Unidentata</taxon>
        <taxon>Episquamata</taxon>
        <taxon>Toxicofera</taxon>
        <taxon>Serpentes</taxon>
        <taxon>Colubroidea</taxon>
        <taxon>Elapidae</taxon>
        <taxon>Elapinae</taxon>
        <taxon>Micrurus</taxon>
    </lineage>
</organism>
<sequence>MHNHLDVVSHSSKFSGISGCSDAVSHGSASSTKSSDLIIGELFFTKVASDASCCLAVGCFHQKSQLCTLLLNTGIINMIIDHPGIINFPIFAQFLLLSFPNIYLFIY</sequence>
<evidence type="ECO:0000256" key="1">
    <source>
        <dbReference type="SAM" id="Phobius"/>
    </source>
</evidence>
<evidence type="ECO:0000313" key="2">
    <source>
        <dbReference type="EMBL" id="LAA73074.1"/>
    </source>
</evidence>
<dbReference type="AlphaFoldDB" id="A0A2D4HM51"/>
<keyword evidence="1" id="KW-1133">Transmembrane helix</keyword>
<reference evidence="2" key="1">
    <citation type="submission" date="2017-07" db="EMBL/GenBank/DDBJ databases">
        <authorList>
            <person name="Mikheyev A."/>
            <person name="Grau M."/>
        </authorList>
    </citation>
    <scope>NUCLEOTIDE SEQUENCE</scope>
    <source>
        <tissue evidence="2">Venom_gland</tissue>
    </source>
</reference>
<keyword evidence="1" id="KW-0472">Membrane</keyword>
<dbReference type="EMBL" id="IACK01040095">
    <property type="protein sequence ID" value="LAA73074.1"/>
    <property type="molecule type" value="Transcribed_RNA"/>
</dbReference>
<keyword evidence="1" id="KW-0812">Transmembrane</keyword>
<proteinExistence type="predicted"/>
<feature type="transmembrane region" description="Helical" evidence="1">
    <location>
        <begin position="85"/>
        <end position="106"/>
    </location>
</feature>